<organism evidence="2 3">
    <name type="scientific">Goodfellowiella coeruleoviolacea</name>
    <dbReference type="NCBI Taxonomy" id="334858"/>
    <lineage>
        <taxon>Bacteria</taxon>
        <taxon>Bacillati</taxon>
        <taxon>Actinomycetota</taxon>
        <taxon>Actinomycetes</taxon>
        <taxon>Pseudonocardiales</taxon>
        <taxon>Pseudonocardiaceae</taxon>
        <taxon>Goodfellowiella</taxon>
    </lineage>
</organism>
<evidence type="ECO:0000313" key="3">
    <source>
        <dbReference type="Proteomes" id="UP001206128"/>
    </source>
</evidence>
<feature type="region of interest" description="Disordered" evidence="1">
    <location>
        <begin position="100"/>
        <end position="186"/>
    </location>
</feature>
<dbReference type="Proteomes" id="UP001206128">
    <property type="component" value="Unassembled WGS sequence"/>
</dbReference>
<proteinExistence type="predicted"/>
<feature type="compositionally biased region" description="Low complexity" evidence="1">
    <location>
        <begin position="111"/>
        <end position="128"/>
    </location>
</feature>
<dbReference type="AlphaFoldDB" id="A0AAE3KGB5"/>
<feature type="region of interest" description="Disordered" evidence="1">
    <location>
        <begin position="33"/>
        <end position="59"/>
    </location>
</feature>
<evidence type="ECO:0000256" key="1">
    <source>
        <dbReference type="SAM" id="MobiDB-lite"/>
    </source>
</evidence>
<accession>A0AAE3KGB5</accession>
<feature type="compositionally biased region" description="Low complexity" evidence="1">
    <location>
        <begin position="153"/>
        <end position="180"/>
    </location>
</feature>
<feature type="compositionally biased region" description="Basic and acidic residues" evidence="1">
    <location>
        <begin position="34"/>
        <end position="44"/>
    </location>
</feature>
<dbReference type="EMBL" id="JAMTCK010000004">
    <property type="protein sequence ID" value="MCP2165319.1"/>
    <property type="molecule type" value="Genomic_DNA"/>
</dbReference>
<sequence>MTDRSERSGHGLGEELRLLVTGLAERAQPWLHRLAADPRADPRADQGPAGARRAGEHQAGGCAWCPVCAGLALARGERPELTARAAEHVAGLLAVLRDAMTEPHPGPAAGPAPASSSTSDAAEPSTSDETGPSTPDGAGPPVDADEPPRPPRVQRIPVRRTAPAAGSTGPRTAGARTTGANREPLC</sequence>
<gene>
    <name evidence="2" type="ORF">LX83_002168</name>
</gene>
<name>A0AAE3KGB5_9PSEU</name>
<protein>
    <submittedName>
        <fullName evidence="2">Uncharacterized protein</fullName>
    </submittedName>
</protein>
<reference evidence="2" key="1">
    <citation type="submission" date="2022-06" db="EMBL/GenBank/DDBJ databases">
        <title>Genomic Encyclopedia of Archaeal and Bacterial Type Strains, Phase II (KMG-II): from individual species to whole genera.</title>
        <authorList>
            <person name="Goeker M."/>
        </authorList>
    </citation>
    <scope>NUCLEOTIDE SEQUENCE</scope>
    <source>
        <strain evidence="2">DSM 43935</strain>
    </source>
</reference>
<dbReference type="RefSeq" id="WP_253769963.1">
    <property type="nucleotide sequence ID" value="NZ_JAMTCK010000004.1"/>
</dbReference>
<keyword evidence="3" id="KW-1185">Reference proteome</keyword>
<comment type="caution">
    <text evidence="2">The sequence shown here is derived from an EMBL/GenBank/DDBJ whole genome shotgun (WGS) entry which is preliminary data.</text>
</comment>
<evidence type="ECO:0000313" key="2">
    <source>
        <dbReference type="EMBL" id="MCP2165319.1"/>
    </source>
</evidence>